<dbReference type="EMBL" id="JAPEUX010000001">
    <property type="protein sequence ID" value="KAJ4359982.1"/>
    <property type="molecule type" value="Genomic_DNA"/>
</dbReference>
<feature type="region of interest" description="Disordered" evidence="1">
    <location>
        <begin position="310"/>
        <end position="378"/>
    </location>
</feature>
<evidence type="ECO:0000313" key="2">
    <source>
        <dbReference type="EMBL" id="KAJ4359982.1"/>
    </source>
</evidence>
<dbReference type="RefSeq" id="XP_056076184.1">
    <property type="nucleotide sequence ID" value="XM_056209362.1"/>
</dbReference>
<accession>A0A9W8XWZ5</accession>
<feature type="region of interest" description="Disordered" evidence="1">
    <location>
        <begin position="1"/>
        <end position="22"/>
    </location>
</feature>
<proteinExistence type="predicted"/>
<sequence>MEPHLSDQPSGPQQAENQASQAAHSSARMSFATLTVSIFSNPSYLNQNIFTCGSTRPNDDPRVEAYLTVIRTTYLLHYCKHWIGLRKHAEERFVYEMNTLAQAYHPRFGRQAVTPFHGLERWLNGWARWLAETPDRPMARPAVNGKRGIMSLCGVEVHGRHKDTEAMRALKKAVRWDSRTTIQKELWQSKVAEMEKSVKAEWEDRSQQDFKAVEEALGLGEEHGHSSPPRGGRLVEGDKTDLLDDDPMALEDGLWKENQDGVSRGWPASEVVDFGPPSGGSKEEEVEMEGADGPVTDELMEEQNDAACTREDPLYPGLENVDDGHRTGTSPSSRVTEERASRSLMQEARFRGPSRFTNSHENTSRGSTGVQTWLHELS</sequence>
<comment type="caution">
    <text evidence="2">The sequence shown here is derived from an EMBL/GenBank/DDBJ whole genome shotgun (WGS) entry which is preliminary data.</text>
</comment>
<gene>
    <name evidence="2" type="ORF">N0V89_000541</name>
</gene>
<feature type="region of interest" description="Disordered" evidence="1">
    <location>
        <begin position="261"/>
        <end position="285"/>
    </location>
</feature>
<feature type="region of interest" description="Disordered" evidence="1">
    <location>
        <begin position="219"/>
        <end position="242"/>
    </location>
</feature>
<feature type="compositionally biased region" description="Basic and acidic residues" evidence="1">
    <location>
        <begin position="233"/>
        <end position="242"/>
    </location>
</feature>
<organism evidence="2 3">
    <name type="scientific">Didymosphaeria variabile</name>
    <dbReference type="NCBI Taxonomy" id="1932322"/>
    <lineage>
        <taxon>Eukaryota</taxon>
        <taxon>Fungi</taxon>
        <taxon>Dikarya</taxon>
        <taxon>Ascomycota</taxon>
        <taxon>Pezizomycotina</taxon>
        <taxon>Dothideomycetes</taxon>
        <taxon>Pleosporomycetidae</taxon>
        <taxon>Pleosporales</taxon>
        <taxon>Massarineae</taxon>
        <taxon>Didymosphaeriaceae</taxon>
        <taxon>Didymosphaeria</taxon>
    </lineage>
</organism>
<protein>
    <submittedName>
        <fullName evidence="2">Uncharacterized protein</fullName>
    </submittedName>
</protein>
<evidence type="ECO:0000256" key="1">
    <source>
        <dbReference type="SAM" id="MobiDB-lite"/>
    </source>
</evidence>
<dbReference type="GeneID" id="80904071"/>
<dbReference type="AlphaFoldDB" id="A0A9W8XWZ5"/>
<keyword evidence="3" id="KW-1185">Reference proteome</keyword>
<feature type="compositionally biased region" description="Polar residues" evidence="1">
    <location>
        <begin position="7"/>
        <end position="22"/>
    </location>
</feature>
<feature type="compositionally biased region" description="Polar residues" evidence="1">
    <location>
        <begin position="355"/>
        <end position="371"/>
    </location>
</feature>
<evidence type="ECO:0000313" key="3">
    <source>
        <dbReference type="Proteomes" id="UP001140513"/>
    </source>
</evidence>
<name>A0A9W8XWZ5_9PLEO</name>
<reference evidence="2" key="1">
    <citation type="submission" date="2022-10" db="EMBL/GenBank/DDBJ databases">
        <title>Tapping the CABI collections for fungal endophytes: first genome assemblies for Collariella, Neodidymelliopsis, Ascochyta clinopodiicola, Didymella pomorum, Didymosphaeria variabile, Neocosmospora piperis and Neocucurbitaria cava.</title>
        <authorList>
            <person name="Hill R."/>
        </authorList>
    </citation>
    <scope>NUCLEOTIDE SEQUENCE</scope>
    <source>
        <strain evidence="2">IMI 356815</strain>
    </source>
</reference>
<dbReference type="Proteomes" id="UP001140513">
    <property type="component" value="Unassembled WGS sequence"/>
</dbReference>